<dbReference type="Proteomes" id="UP000008281">
    <property type="component" value="Unassembled WGS sequence"/>
</dbReference>
<reference evidence="5" key="1">
    <citation type="submission" date="2007-07" db="EMBL/GenBank/DDBJ databases">
        <title>PCAP assembly of the Caenorhabditis remanei genome.</title>
        <authorList>
            <consortium name="The Caenorhabditis remanei Sequencing Consortium"/>
            <person name="Wilson R.K."/>
        </authorList>
    </citation>
    <scope>NUCLEOTIDE SEQUENCE [LARGE SCALE GENOMIC DNA]</scope>
    <source>
        <strain evidence="5">PB4641</strain>
    </source>
</reference>
<dbReference type="EMBL" id="DS269086">
    <property type="protein sequence ID" value="EFP08591.1"/>
    <property type="molecule type" value="Genomic_DNA"/>
</dbReference>
<feature type="domain" description="Spectrin repeats metazoan" evidence="4">
    <location>
        <begin position="546"/>
        <end position="643"/>
    </location>
</feature>
<dbReference type="Pfam" id="PF25101">
    <property type="entry name" value="Spectrin_7"/>
    <property type="match status" value="1"/>
</dbReference>
<dbReference type="SUPFAM" id="SSF46966">
    <property type="entry name" value="Spectrin repeat"/>
    <property type="match status" value="2"/>
</dbReference>
<evidence type="ECO:0000313" key="6">
    <source>
        <dbReference type="Proteomes" id="UP000008281"/>
    </source>
</evidence>
<dbReference type="InterPro" id="IPR058157">
    <property type="entry name" value="Spectrin_met"/>
</dbReference>
<evidence type="ECO:0000313" key="5">
    <source>
        <dbReference type="EMBL" id="EFP08591.1"/>
    </source>
</evidence>
<feature type="region of interest" description="Disordered" evidence="2">
    <location>
        <begin position="1"/>
        <end position="24"/>
    </location>
</feature>
<dbReference type="InParanoid" id="E3NMN7"/>
<dbReference type="InterPro" id="IPR056701">
    <property type="entry name" value="DUF7799"/>
</dbReference>
<dbReference type="AlphaFoldDB" id="E3NMN7"/>
<evidence type="ECO:0000256" key="2">
    <source>
        <dbReference type="SAM" id="MobiDB-lite"/>
    </source>
</evidence>
<proteinExistence type="predicted"/>
<dbReference type="Pfam" id="PF25075">
    <property type="entry name" value="DUF7799"/>
    <property type="match status" value="1"/>
</dbReference>
<dbReference type="OrthoDB" id="114660at2759"/>
<evidence type="ECO:0000259" key="3">
    <source>
        <dbReference type="Pfam" id="PF25075"/>
    </source>
</evidence>
<accession>E3NMN7</accession>
<name>E3NMN7_CAERE</name>
<feature type="domain" description="DUF7799" evidence="3">
    <location>
        <begin position="148"/>
        <end position="254"/>
    </location>
</feature>
<feature type="coiled-coil region" evidence="1">
    <location>
        <begin position="418"/>
        <end position="445"/>
    </location>
</feature>
<dbReference type="eggNOG" id="KOG0613">
    <property type="taxonomic scope" value="Eukaryota"/>
</dbReference>
<keyword evidence="1" id="KW-0175">Coiled coil</keyword>
<dbReference type="STRING" id="31234.E3NMN7"/>
<evidence type="ECO:0000259" key="4">
    <source>
        <dbReference type="Pfam" id="PF25101"/>
    </source>
</evidence>
<keyword evidence="6" id="KW-1185">Reference proteome</keyword>
<dbReference type="Gene3D" id="1.20.58.60">
    <property type="match status" value="2"/>
</dbReference>
<gene>
    <name evidence="5" type="ORF">CRE_29258</name>
</gene>
<feature type="coiled-coil region" evidence="1">
    <location>
        <begin position="774"/>
        <end position="801"/>
    </location>
</feature>
<sequence>MAPGGAPNDANLTEMARGQEPDKSTTTLSTIAVKAGVNASIVVALLKSAGYIQLRVDEMQPKLLSIGNSSQEAKDLLNIHDDLIRRLQEKDDQVVALLSRADSLGAEKTNPNEAIVYDEMAKSLRETWRSLNRQLLLRGYMLRETVQFYTLAESHEKLSTKTIEIVQQINEQNSQQLQSSIDKLINDIIDTTASVVDLGSSVISQIRTLGQLDDNPERPQEILDASVKIESIMLRVASDWERSEHLWQERKSGVSRITTTTEDELVVIEQWLSYAEKKVKALNEAGQKNVLSEGNKHVHRLRELANTPSSDGGRISHLSGRIEEFLHYLKTRMNRSQRIHGFLQAAKSMLSQLNMMAEDMKSANAAMAGELAPLAKQKASPLIHEGKDIACEFLNLIIVNYLYFPAKEVLSYEEQRLVRQYVEDLSEKLKEIESLAKQRKESEKTTSHFSNIKAWLDGQAAAFLAQKGDLGGNLNDARDFVVAHKQFATELINRDADVMTLLAKKPQMSPDEEEQLTEFVKEYEKVKEILGNRIQIGTTYEQVHVFGKDLEGSFDALQTLLENNQEYTNDKVAAQISNVFQMILETLSQEKHQGEKFISNATQIGKSDEWLNIQRAQEAVRNMITDHENRFKYVQHKWTEWQMDKNSTTKVESVMEEIQMWQTDVLEFIGKVDNSSVTKKEEVEEIQKRISSFKNAADMHKITLESLREENKNEEQISRINVLIDKNDYIKTRLDQLSHKIELTSLLKIVEDVQIWQEEMVEIIRNMNQVVTTQSNNQEQFEHLRRKIEDLKVEVEKKSEHLEACKTLSQE</sequence>
<dbReference type="HOGENOM" id="CLU_347905_0_0_1"/>
<organism evidence="6">
    <name type="scientific">Caenorhabditis remanei</name>
    <name type="common">Caenorhabditis vulgaris</name>
    <dbReference type="NCBI Taxonomy" id="31234"/>
    <lineage>
        <taxon>Eukaryota</taxon>
        <taxon>Metazoa</taxon>
        <taxon>Ecdysozoa</taxon>
        <taxon>Nematoda</taxon>
        <taxon>Chromadorea</taxon>
        <taxon>Rhabditida</taxon>
        <taxon>Rhabditina</taxon>
        <taxon>Rhabditomorpha</taxon>
        <taxon>Rhabditoidea</taxon>
        <taxon>Rhabditidae</taxon>
        <taxon>Peloderinae</taxon>
        <taxon>Caenorhabditis</taxon>
    </lineage>
</organism>
<protein>
    <submittedName>
        <fullName evidence="5">Uncharacterized protein</fullName>
    </submittedName>
</protein>
<evidence type="ECO:0000256" key="1">
    <source>
        <dbReference type="SAM" id="Coils"/>
    </source>
</evidence>